<dbReference type="AlphaFoldDB" id="A0A2Z7A2X3"/>
<gene>
    <name evidence="2" type="ORF">F511_25375</name>
</gene>
<evidence type="ECO:0000313" key="3">
    <source>
        <dbReference type="Proteomes" id="UP000250235"/>
    </source>
</evidence>
<feature type="region of interest" description="Disordered" evidence="1">
    <location>
        <begin position="123"/>
        <end position="165"/>
    </location>
</feature>
<dbReference type="Proteomes" id="UP000250235">
    <property type="component" value="Unassembled WGS sequence"/>
</dbReference>
<keyword evidence="3" id="KW-1185">Reference proteome</keyword>
<dbReference type="EMBL" id="KV019592">
    <property type="protein sequence ID" value="KZV15958.1"/>
    <property type="molecule type" value="Genomic_DNA"/>
</dbReference>
<protein>
    <submittedName>
        <fullName evidence="2">Uncharacterized protein</fullName>
    </submittedName>
</protein>
<feature type="compositionally biased region" description="Low complexity" evidence="1">
    <location>
        <begin position="139"/>
        <end position="160"/>
    </location>
</feature>
<proteinExistence type="predicted"/>
<sequence length="253" mass="28383">MHQNFESSTPTTAIDLQVLDMLSKAHRLYLIMLREQMRVHKLEWTRPYNSRLFEGANRQRVGTYNLCTYIVAVGPVVDRSGISRRIVNNVQYSIRIVDFIKMPSPDTVAAEPIVDIETDPTESLGISQRHPDAVPNFGSSSSSQSANPNSPSSSSSSDSSMHFTLDDIPSNEEITVDDIPQTEETPAVQNSMPTAIVSSHDYTEDFAQLRATVDKISLSKCNLASTLMNSRQLLLREFQILRLRSLRLLIIRT</sequence>
<accession>A0A2Z7A2X3</accession>
<evidence type="ECO:0000313" key="2">
    <source>
        <dbReference type="EMBL" id="KZV15958.1"/>
    </source>
</evidence>
<name>A0A2Z7A2X3_9LAMI</name>
<reference evidence="2 3" key="1">
    <citation type="journal article" date="2015" name="Proc. Natl. Acad. Sci. U.S.A.">
        <title>The resurrection genome of Boea hygrometrica: A blueprint for survival of dehydration.</title>
        <authorList>
            <person name="Xiao L."/>
            <person name="Yang G."/>
            <person name="Zhang L."/>
            <person name="Yang X."/>
            <person name="Zhao S."/>
            <person name="Ji Z."/>
            <person name="Zhou Q."/>
            <person name="Hu M."/>
            <person name="Wang Y."/>
            <person name="Chen M."/>
            <person name="Xu Y."/>
            <person name="Jin H."/>
            <person name="Xiao X."/>
            <person name="Hu G."/>
            <person name="Bao F."/>
            <person name="Hu Y."/>
            <person name="Wan P."/>
            <person name="Li L."/>
            <person name="Deng X."/>
            <person name="Kuang T."/>
            <person name="Xiang C."/>
            <person name="Zhu J.K."/>
            <person name="Oliver M.J."/>
            <person name="He Y."/>
        </authorList>
    </citation>
    <scope>NUCLEOTIDE SEQUENCE [LARGE SCALE GENOMIC DNA]</scope>
    <source>
        <strain evidence="3">cv. XS01</strain>
    </source>
</reference>
<organism evidence="2 3">
    <name type="scientific">Dorcoceras hygrometricum</name>
    <dbReference type="NCBI Taxonomy" id="472368"/>
    <lineage>
        <taxon>Eukaryota</taxon>
        <taxon>Viridiplantae</taxon>
        <taxon>Streptophyta</taxon>
        <taxon>Embryophyta</taxon>
        <taxon>Tracheophyta</taxon>
        <taxon>Spermatophyta</taxon>
        <taxon>Magnoliopsida</taxon>
        <taxon>eudicotyledons</taxon>
        <taxon>Gunneridae</taxon>
        <taxon>Pentapetalae</taxon>
        <taxon>asterids</taxon>
        <taxon>lamiids</taxon>
        <taxon>Lamiales</taxon>
        <taxon>Gesneriaceae</taxon>
        <taxon>Didymocarpoideae</taxon>
        <taxon>Trichosporeae</taxon>
        <taxon>Loxocarpinae</taxon>
        <taxon>Dorcoceras</taxon>
    </lineage>
</organism>
<evidence type="ECO:0000256" key="1">
    <source>
        <dbReference type="SAM" id="MobiDB-lite"/>
    </source>
</evidence>